<dbReference type="STRING" id="75743.A0A401PGI5"/>
<dbReference type="GO" id="GO:0006412">
    <property type="term" value="P:translation"/>
    <property type="evidence" value="ECO:0007669"/>
    <property type="project" value="TreeGrafter"/>
</dbReference>
<organism evidence="1 2">
    <name type="scientific">Scyliorhinus torazame</name>
    <name type="common">Cloudy catshark</name>
    <name type="synonym">Catulus torazame</name>
    <dbReference type="NCBI Taxonomy" id="75743"/>
    <lineage>
        <taxon>Eukaryota</taxon>
        <taxon>Metazoa</taxon>
        <taxon>Chordata</taxon>
        <taxon>Craniata</taxon>
        <taxon>Vertebrata</taxon>
        <taxon>Chondrichthyes</taxon>
        <taxon>Elasmobranchii</taxon>
        <taxon>Galeomorphii</taxon>
        <taxon>Galeoidea</taxon>
        <taxon>Carcharhiniformes</taxon>
        <taxon>Scyliorhinidae</taxon>
        <taxon>Scyliorhinus</taxon>
    </lineage>
</organism>
<dbReference type="PANTHER" id="PTHR34095:SF1">
    <property type="entry name" value="LARGE RIBOSOMAL SUBUNIT PROTEIN ML55"/>
    <property type="match status" value="1"/>
</dbReference>
<feature type="non-terminal residue" evidence="1">
    <location>
        <position position="1"/>
    </location>
</feature>
<reference evidence="1 2" key="1">
    <citation type="journal article" date="2018" name="Nat. Ecol. Evol.">
        <title>Shark genomes provide insights into elasmobranch evolution and the origin of vertebrates.</title>
        <authorList>
            <person name="Hara Y"/>
            <person name="Yamaguchi K"/>
            <person name="Onimaru K"/>
            <person name="Kadota M"/>
            <person name="Koyanagi M"/>
            <person name="Keeley SD"/>
            <person name="Tatsumi K"/>
            <person name="Tanaka K"/>
            <person name="Motone F"/>
            <person name="Kageyama Y"/>
            <person name="Nozu R"/>
            <person name="Adachi N"/>
            <person name="Nishimura O"/>
            <person name="Nakagawa R"/>
            <person name="Tanegashima C"/>
            <person name="Kiyatake I"/>
            <person name="Matsumoto R"/>
            <person name="Murakumo K"/>
            <person name="Nishida K"/>
            <person name="Terakita A"/>
            <person name="Kuratani S"/>
            <person name="Sato K"/>
            <person name="Hyodo S Kuraku.S."/>
        </authorList>
    </citation>
    <scope>NUCLEOTIDE SEQUENCE [LARGE SCALE GENOMIC DNA]</scope>
</reference>
<dbReference type="Gene3D" id="6.20.130.20">
    <property type="entry name" value="Mitochondrial ribosomal protein L55"/>
    <property type="match status" value="1"/>
</dbReference>
<evidence type="ECO:0008006" key="3">
    <source>
        <dbReference type="Google" id="ProtNLM"/>
    </source>
</evidence>
<comment type="caution">
    <text evidence="1">The sequence shown here is derived from an EMBL/GenBank/DDBJ whole genome shotgun (WGS) entry which is preliminary data.</text>
</comment>
<dbReference type="Proteomes" id="UP000288216">
    <property type="component" value="Unassembled WGS sequence"/>
</dbReference>
<evidence type="ECO:0000313" key="2">
    <source>
        <dbReference type="Proteomes" id="UP000288216"/>
    </source>
</evidence>
<keyword evidence="2" id="KW-1185">Reference proteome</keyword>
<dbReference type="PANTHER" id="PTHR34095">
    <property type="entry name" value="39S RIBOSOMAL PROTEIN L55, MITOCHONDRIAL"/>
    <property type="match status" value="1"/>
</dbReference>
<proteinExistence type="predicted"/>
<dbReference type="OrthoDB" id="9986315at2759"/>
<sequence>KLSASMLGSARQPGRRSLQLYISERMLPAVYPVSIMPRRNNSNRTSVVRCGRQVYARLYPVLLVRPDGSTINIRYKEPKKIITMPVDVSLLPEAERKARMRKRDPKRAGMKEEQFEDEFKVDNYSKFWKKK</sequence>
<name>A0A401PGI5_SCYTO</name>
<dbReference type="OMA" id="HEPRQLI"/>
<evidence type="ECO:0000313" key="1">
    <source>
        <dbReference type="EMBL" id="GCB72246.1"/>
    </source>
</evidence>
<dbReference type="InterPro" id="IPR018615">
    <property type="entry name" value="Ribosomal_mL55"/>
</dbReference>
<gene>
    <name evidence="1" type="ORF">scyTo_0006215</name>
</gene>
<dbReference type="GO" id="GO:0005762">
    <property type="term" value="C:mitochondrial large ribosomal subunit"/>
    <property type="evidence" value="ECO:0007669"/>
    <property type="project" value="InterPro"/>
</dbReference>
<dbReference type="EMBL" id="BFAA01002059">
    <property type="protein sequence ID" value="GCB72246.1"/>
    <property type="molecule type" value="Genomic_DNA"/>
</dbReference>
<dbReference type="Pfam" id="PF09776">
    <property type="entry name" value="Mitoc_L55"/>
    <property type="match status" value="1"/>
</dbReference>
<protein>
    <recommendedName>
        <fullName evidence="3">39S ribosomal protein L55, mitochondrial</fullName>
    </recommendedName>
</protein>
<accession>A0A401PGI5</accession>
<dbReference type="AlphaFoldDB" id="A0A401PGI5"/>
<dbReference type="InterPro" id="IPR044884">
    <property type="entry name" value="Ribosomal_mL55_sf"/>
</dbReference>
<dbReference type="GO" id="GO:0003735">
    <property type="term" value="F:structural constituent of ribosome"/>
    <property type="evidence" value="ECO:0007669"/>
    <property type="project" value="InterPro"/>
</dbReference>